<dbReference type="InterPro" id="IPR011623">
    <property type="entry name" value="7TMR_DISM_rcpt_extracell_dom1"/>
</dbReference>
<dbReference type="GO" id="GO:0052621">
    <property type="term" value="F:diguanylate cyclase activity"/>
    <property type="evidence" value="ECO:0007669"/>
    <property type="project" value="UniProtKB-EC"/>
</dbReference>
<accession>A0A2K9LK28</accession>
<keyword evidence="6" id="KW-0732">Signal</keyword>
<dbReference type="PANTHER" id="PTHR45138">
    <property type="entry name" value="REGULATORY COMPONENTS OF SENSORY TRANSDUCTION SYSTEM"/>
    <property type="match status" value="1"/>
</dbReference>
<dbReference type="EMBL" id="CP022684">
    <property type="protein sequence ID" value="AUM12613.1"/>
    <property type="molecule type" value="Genomic_DNA"/>
</dbReference>
<evidence type="ECO:0000313" key="8">
    <source>
        <dbReference type="EMBL" id="AUM12613.1"/>
    </source>
</evidence>
<feature type="signal peptide" evidence="6">
    <location>
        <begin position="1"/>
        <end position="26"/>
    </location>
</feature>
<evidence type="ECO:0000256" key="3">
    <source>
        <dbReference type="ARBA" id="ARBA00034247"/>
    </source>
</evidence>
<dbReference type="Pfam" id="PF00990">
    <property type="entry name" value="GGDEF"/>
    <property type="match status" value="1"/>
</dbReference>
<dbReference type="PROSITE" id="PS50887">
    <property type="entry name" value="GGDEF"/>
    <property type="match status" value="1"/>
</dbReference>
<dbReference type="InterPro" id="IPR029787">
    <property type="entry name" value="Nucleotide_cyclase"/>
</dbReference>
<name>A0A2K9LK28_9GAMM</name>
<dbReference type="PANTHER" id="PTHR45138:SF9">
    <property type="entry name" value="DIGUANYLATE CYCLASE DGCM-RELATED"/>
    <property type="match status" value="1"/>
</dbReference>
<dbReference type="SMART" id="SM00267">
    <property type="entry name" value="GGDEF"/>
    <property type="match status" value="1"/>
</dbReference>
<evidence type="ECO:0000313" key="9">
    <source>
        <dbReference type="Proteomes" id="UP000235116"/>
    </source>
</evidence>
<feature type="transmembrane region" description="Helical" evidence="5">
    <location>
        <begin position="250"/>
        <end position="269"/>
    </location>
</feature>
<evidence type="ECO:0000256" key="5">
    <source>
        <dbReference type="SAM" id="Phobius"/>
    </source>
</evidence>
<dbReference type="NCBIfam" id="TIGR00254">
    <property type="entry name" value="GGDEF"/>
    <property type="match status" value="1"/>
</dbReference>
<dbReference type="PROSITE" id="PS50007">
    <property type="entry name" value="PIPLC_X_DOMAIN"/>
    <property type="match status" value="1"/>
</dbReference>
<evidence type="ECO:0000256" key="4">
    <source>
        <dbReference type="SAM" id="Coils"/>
    </source>
</evidence>
<protein>
    <recommendedName>
        <fullName evidence="2">diguanylate cyclase</fullName>
        <ecNumber evidence="2">2.7.7.65</ecNumber>
    </recommendedName>
</protein>
<gene>
    <name evidence="8" type="ORF">Kalk_09380</name>
</gene>
<keyword evidence="5" id="KW-0472">Membrane</keyword>
<feature type="transmembrane region" description="Helical" evidence="5">
    <location>
        <begin position="336"/>
        <end position="356"/>
    </location>
</feature>
<feature type="coiled-coil region" evidence="4">
    <location>
        <begin position="397"/>
        <end position="431"/>
    </location>
</feature>
<dbReference type="Gene3D" id="2.60.40.2380">
    <property type="match status" value="1"/>
</dbReference>
<dbReference type="Pfam" id="PF07695">
    <property type="entry name" value="7TMR-DISM_7TM"/>
    <property type="match status" value="1"/>
</dbReference>
<dbReference type="CDD" id="cd01949">
    <property type="entry name" value="GGDEF"/>
    <property type="match status" value="1"/>
</dbReference>
<keyword evidence="4" id="KW-0175">Coiled coil</keyword>
<dbReference type="Pfam" id="PF07696">
    <property type="entry name" value="7TMR-DISMED2"/>
    <property type="match status" value="1"/>
</dbReference>
<keyword evidence="5" id="KW-1133">Transmembrane helix</keyword>
<evidence type="ECO:0000259" key="7">
    <source>
        <dbReference type="PROSITE" id="PS50887"/>
    </source>
</evidence>
<organism evidence="8 9">
    <name type="scientific">Ketobacter alkanivorans</name>
    <dbReference type="NCBI Taxonomy" id="1917421"/>
    <lineage>
        <taxon>Bacteria</taxon>
        <taxon>Pseudomonadati</taxon>
        <taxon>Pseudomonadota</taxon>
        <taxon>Gammaproteobacteria</taxon>
        <taxon>Pseudomonadales</taxon>
        <taxon>Ketobacteraceae</taxon>
        <taxon>Ketobacter</taxon>
    </lineage>
</organism>
<keyword evidence="5" id="KW-0812">Transmembrane</keyword>
<evidence type="ECO:0000256" key="1">
    <source>
        <dbReference type="ARBA" id="ARBA00001946"/>
    </source>
</evidence>
<comment type="cofactor">
    <cofactor evidence="1">
        <name>Mg(2+)</name>
        <dbReference type="ChEBI" id="CHEBI:18420"/>
    </cofactor>
</comment>
<dbReference type="InterPro" id="IPR043128">
    <property type="entry name" value="Rev_trsase/Diguanyl_cyclase"/>
</dbReference>
<feature type="transmembrane region" description="Helical" evidence="5">
    <location>
        <begin position="188"/>
        <end position="208"/>
    </location>
</feature>
<dbReference type="GO" id="GO:1902201">
    <property type="term" value="P:negative regulation of bacterial-type flagellum-dependent cell motility"/>
    <property type="evidence" value="ECO:0007669"/>
    <property type="project" value="TreeGrafter"/>
</dbReference>
<evidence type="ECO:0000256" key="2">
    <source>
        <dbReference type="ARBA" id="ARBA00012528"/>
    </source>
</evidence>
<dbReference type="OrthoDB" id="5289013at2"/>
<feature type="transmembrane region" description="Helical" evidence="5">
    <location>
        <begin position="281"/>
        <end position="299"/>
    </location>
</feature>
<dbReference type="SUPFAM" id="SSF55073">
    <property type="entry name" value="Nucleotide cyclase"/>
    <property type="match status" value="1"/>
</dbReference>
<dbReference type="KEGG" id="kak:Kalk_09380"/>
<feature type="transmembrane region" description="Helical" evidence="5">
    <location>
        <begin position="215"/>
        <end position="238"/>
    </location>
</feature>
<dbReference type="GO" id="GO:0043709">
    <property type="term" value="P:cell adhesion involved in single-species biofilm formation"/>
    <property type="evidence" value="ECO:0007669"/>
    <property type="project" value="TreeGrafter"/>
</dbReference>
<dbReference type="FunFam" id="3.30.70.270:FF:000001">
    <property type="entry name" value="Diguanylate cyclase domain protein"/>
    <property type="match status" value="1"/>
</dbReference>
<dbReference type="InterPro" id="IPR000160">
    <property type="entry name" value="GGDEF_dom"/>
</dbReference>
<keyword evidence="9" id="KW-1185">Reference proteome</keyword>
<dbReference type="EC" id="2.7.7.65" evidence="2"/>
<evidence type="ECO:0000256" key="6">
    <source>
        <dbReference type="SAM" id="SignalP"/>
    </source>
</evidence>
<comment type="catalytic activity">
    <reaction evidence="3">
        <text>2 GTP = 3',3'-c-di-GMP + 2 diphosphate</text>
        <dbReference type="Rhea" id="RHEA:24898"/>
        <dbReference type="ChEBI" id="CHEBI:33019"/>
        <dbReference type="ChEBI" id="CHEBI:37565"/>
        <dbReference type="ChEBI" id="CHEBI:58805"/>
        <dbReference type="EC" id="2.7.7.65"/>
    </reaction>
</comment>
<sequence>MHLRLPTSIWSLLVWLLCLLTGSALAAPYETSVALGRIQLDKGVLYLEDVSTKLTLDEVRQRQDWKTSNSSTFSQGYNSSAWWLKLTVHNREQRENWLLEVSYPVLDHIDIYVLQEDGLQQFLLGDKQPFWSRPLQHHNFLAPLKLPENTSAEIYLRVQSTSSVQVPMTLWDEQSFHTMQIAPTIMHGIYYGGLLIIALYNLLIYFVLGERAYLYYVSYIVSLALFVSGLHGWSFMFLWPNATQWNDQSVLVFLACCILFAVLFTRRFLASEKPFQTWASLLFYVFIAICTGAIVAAFLTSYAHVISVLVPLAVAACLLGLTVGIVACFEKRASAPYYTLAWTMLFMGGIVIAFNKANILPSNLFTEYALLIGSLLEVLLLSFALAERINQERSLRIQAQSIALDTQKQANDALEQRVAERTRELEYANKKLQEQSDTDQLTGLKNRRYLNQFLESEFARSNRYQHSIAILMIDIDHFKSVNDNYGHLAGDLCLKTVAEQISQCNREPTDLVARYGGEEFCFVLPETTATGAQVVAERILRQIENTAVTLKSGSLRVTCSIGFYASIPTSAKEVNTFIDRADAALYHSKQNGRNCLTNFTDIA</sequence>
<dbReference type="GO" id="GO:0005886">
    <property type="term" value="C:plasma membrane"/>
    <property type="evidence" value="ECO:0007669"/>
    <property type="project" value="TreeGrafter"/>
</dbReference>
<feature type="domain" description="GGDEF" evidence="7">
    <location>
        <begin position="466"/>
        <end position="601"/>
    </location>
</feature>
<feature type="transmembrane region" description="Helical" evidence="5">
    <location>
        <begin position="368"/>
        <end position="386"/>
    </location>
</feature>
<feature type="transmembrane region" description="Helical" evidence="5">
    <location>
        <begin position="305"/>
        <end position="329"/>
    </location>
</feature>
<dbReference type="Proteomes" id="UP000235116">
    <property type="component" value="Chromosome"/>
</dbReference>
<dbReference type="AlphaFoldDB" id="A0A2K9LK28"/>
<proteinExistence type="predicted"/>
<dbReference type="InterPro" id="IPR050469">
    <property type="entry name" value="Diguanylate_Cyclase"/>
</dbReference>
<feature type="chain" id="PRO_5014992166" description="diguanylate cyclase" evidence="6">
    <location>
        <begin position="27"/>
        <end position="603"/>
    </location>
</feature>
<reference evidence="9" key="1">
    <citation type="submission" date="2017-08" db="EMBL/GenBank/DDBJ databases">
        <title>Direct submision.</title>
        <authorList>
            <person name="Kim S.-J."/>
            <person name="Rhee S.-K."/>
        </authorList>
    </citation>
    <scope>NUCLEOTIDE SEQUENCE [LARGE SCALE GENOMIC DNA]</scope>
    <source>
        <strain evidence="9">GI5</strain>
    </source>
</reference>
<dbReference type="Gene3D" id="3.30.70.270">
    <property type="match status" value="1"/>
</dbReference>
<dbReference type="InterPro" id="IPR011622">
    <property type="entry name" value="7TMR_DISM_rcpt_extracell_dom2"/>
</dbReference>
<dbReference type="RefSeq" id="WP_101893998.1">
    <property type="nucleotide sequence ID" value="NZ_CP022684.1"/>
</dbReference>